<protein>
    <submittedName>
        <fullName evidence="2">DNA-binding protein</fullName>
    </submittedName>
</protein>
<keyword evidence="2" id="KW-0238">DNA-binding</keyword>
<gene>
    <name evidence="2" type="ORF">HHJ67_04380</name>
    <name evidence="3" type="ORF">NCTC11820_00801</name>
</gene>
<dbReference type="Pfam" id="PF18367">
    <property type="entry name" value="Rv2175c_C"/>
    <property type="match status" value="1"/>
</dbReference>
<dbReference type="InterPro" id="IPR041098">
    <property type="entry name" value="Rv2175c_C"/>
</dbReference>
<evidence type="ECO:0000313" key="4">
    <source>
        <dbReference type="Proteomes" id="UP000250245"/>
    </source>
</evidence>
<dbReference type="GeneID" id="55565890"/>
<dbReference type="GO" id="GO:0003677">
    <property type="term" value="F:DNA binding"/>
    <property type="evidence" value="ECO:0007669"/>
    <property type="project" value="UniProtKB-KW"/>
</dbReference>
<dbReference type="OMA" id="NAWAING"/>
<dbReference type="EMBL" id="JABCUI010000001">
    <property type="protein sequence ID" value="NMW86987.1"/>
    <property type="molecule type" value="Genomic_DNA"/>
</dbReference>
<evidence type="ECO:0000313" key="5">
    <source>
        <dbReference type="Proteomes" id="UP000553981"/>
    </source>
</evidence>
<proteinExistence type="predicted"/>
<sequence>MSEIWKEYNWLTISEAAAYLGVEPKAIRSWLKELSLLALPSPEDGKLRIPQVFLVPAESAGDYCGPLEVLRGTLILLRDGGFSDVEAMNWMLSVDDSLGDTPLNALRAGRKKAVRRVAGALAL</sequence>
<organism evidence="3 4">
    <name type="scientific">Mobiluncus curtisii</name>
    <dbReference type="NCBI Taxonomy" id="2051"/>
    <lineage>
        <taxon>Bacteria</taxon>
        <taxon>Bacillati</taxon>
        <taxon>Actinomycetota</taxon>
        <taxon>Actinomycetes</taxon>
        <taxon>Actinomycetales</taxon>
        <taxon>Actinomycetaceae</taxon>
        <taxon>Mobiluncus</taxon>
    </lineage>
</organism>
<reference evidence="3 4" key="1">
    <citation type="submission" date="2018-06" db="EMBL/GenBank/DDBJ databases">
        <authorList>
            <consortium name="Pathogen Informatics"/>
            <person name="Doyle S."/>
        </authorList>
    </citation>
    <scope>NUCLEOTIDE SEQUENCE [LARGE SCALE GENOMIC DNA]</scope>
    <source>
        <strain evidence="3 4">NCTC11820</strain>
    </source>
</reference>
<dbReference type="AlphaFoldDB" id="A0A2X2YLF4"/>
<dbReference type="RefSeq" id="WP_004010604.1">
    <property type="nucleotide sequence ID" value="NZ_CAMYEK010000004.1"/>
</dbReference>
<feature type="domain" description="Rv2175c C-terminal" evidence="1">
    <location>
        <begin position="69"/>
        <end position="122"/>
    </location>
</feature>
<name>A0A2X2YLF4_9ACTO</name>
<dbReference type="EMBL" id="UASJ01000001">
    <property type="protein sequence ID" value="SQB64457.1"/>
    <property type="molecule type" value="Genomic_DNA"/>
</dbReference>
<evidence type="ECO:0000259" key="1">
    <source>
        <dbReference type="Pfam" id="PF18367"/>
    </source>
</evidence>
<evidence type="ECO:0000313" key="2">
    <source>
        <dbReference type="EMBL" id="NMW86987.1"/>
    </source>
</evidence>
<dbReference type="Proteomes" id="UP000250245">
    <property type="component" value="Unassembled WGS sequence"/>
</dbReference>
<accession>A0A2X2YLF4</accession>
<reference evidence="2 5" key="2">
    <citation type="submission" date="2020-04" db="EMBL/GenBank/DDBJ databases">
        <title>Antimicrobial susceptibility and clonality of vaginal-derived multi-drug resistant Mobiluncus isolates in China.</title>
        <authorList>
            <person name="Zhang X."/>
        </authorList>
    </citation>
    <scope>NUCLEOTIDE SEQUENCE [LARGE SCALE GENOMIC DNA]</scope>
    <source>
        <strain evidence="2 5">19</strain>
    </source>
</reference>
<evidence type="ECO:0000313" key="3">
    <source>
        <dbReference type="EMBL" id="SQB64457.1"/>
    </source>
</evidence>
<dbReference type="Proteomes" id="UP000553981">
    <property type="component" value="Unassembled WGS sequence"/>
</dbReference>